<keyword evidence="4 11" id="KW-0436">Ligase</keyword>
<dbReference type="GO" id="GO:0005829">
    <property type="term" value="C:cytosol"/>
    <property type="evidence" value="ECO:0007669"/>
    <property type="project" value="TreeGrafter"/>
</dbReference>
<dbReference type="Proteomes" id="UP001165378">
    <property type="component" value="Unassembled WGS sequence"/>
</dbReference>
<dbReference type="GO" id="GO:0006431">
    <property type="term" value="P:methionyl-tRNA aminoacylation"/>
    <property type="evidence" value="ECO:0007669"/>
    <property type="project" value="TreeGrafter"/>
</dbReference>
<dbReference type="Pfam" id="PF07883">
    <property type="entry name" value="Cupin_2"/>
    <property type="match status" value="1"/>
</dbReference>
<evidence type="ECO:0000256" key="5">
    <source>
        <dbReference type="ARBA" id="ARBA00022741"/>
    </source>
</evidence>
<keyword evidence="5 11" id="KW-0547">Nucleotide-binding</keyword>
<evidence type="ECO:0000256" key="12">
    <source>
        <dbReference type="SAM" id="MobiDB-lite"/>
    </source>
</evidence>
<evidence type="ECO:0000256" key="4">
    <source>
        <dbReference type="ARBA" id="ARBA00022598"/>
    </source>
</evidence>
<evidence type="ECO:0000256" key="7">
    <source>
        <dbReference type="ARBA" id="ARBA00022917"/>
    </source>
</evidence>
<name>A0AA41PZM3_9ACTN</name>
<dbReference type="InterPro" id="IPR029038">
    <property type="entry name" value="MetRS_Zn"/>
</dbReference>
<comment type="subcellular location">
    <subcellularLocation>
        <location evidence="1">Cytoplasm</location>
    </subcellularLocation>
</comment>
<evidence type="ECO:0000256" key="9">
    <source>
        <dbReference type="ARBA" id="ARBA00030904"/>
    </source>
</evidence>
<keyword evidence="6 11" id="KW-0067">ATP-binding</keyword>
<dbReference type="InterPro" id="IPR041872">
    <property type="entry name" value="Anticodon_Met"/>
</dbReference>
<evidence type="ECO:0000256" key="3">
    <source>
        <dbReference type="ARBA" id="ARBA00022490"/>
    </source>
</evidence>
<gene>
    <name evidence="16" type="ORF">LZ495_16575</name>
</gene>
<proteinExistence type="inferred from homology"/>
<evidence type="ECO:0000259" key="14">
    <source>
        <dbReference type="Pfam" id="PF09334"/>
    </source>
</evidence>
<evidence type="ECO:0000259" key="13">
    <source>
        <dbReference type="Pfam" id="PF07883"/>
    </source>
</evidence>
<dbReference type="Pfam" id="PF19303">
    <property type="entry name" value="Anticodon_3"/>
    <property type="match status" value="1"/>
</dbReference>
<dbReference type="GO" id="GO:0004825">
    <property type="term" value="F:methionine-tRNA ligase activity"/>
    <property type="evidence" value="ECO:0007669"/>
    <property type="project" value="UniProtKB-EC"/>
</dbReference>
<reference evidence="16" key="1">
    <citation type="submission" date="2022-01" db="EMBL/GenBank/DDBJ databases">
        <title>Genome-Based Taxonomic Classification of the Phylum Actinobacteria.</title>
        <authorList>
            <person name="Gao Y."/>
        </authorList>
    </citation>
    <scope>NUCLEOTIDE SEQUENCE</scope>
    <source>
        <strain evidence="16">KLBMP 8922</strain>
    </source>
</reference>
<feature type="domain" description="Cupin type-2" evidence="13">
    <location>
        <begin position="33"/>
        <end position="97"/>
    </location>
</feature>
<dbReference type="Gene3D" id="1.10.730.10">
    <property type="entry name" value="Isoleucyl-tRNA Synthetase, Domain 1"/>
    <property type="match status" value="1"/>
</dbReference>
<dbReference type="InterPro" id="IPR023458">
    <property type="entry name" value="Met-tRNA_ligase_1"/>
</dbReference>
<dbReference type="PANTHER" id="PTHR45765:SF1">
    <property type="entry name" value="METHIONINE--TRNA LIGASE, CYTOPLASMIC"/>
    <property type="match status" value="1"/>
</dbReference>
<keyword evidence="7 11" id="KW-0648">Protein biosynthesis</keyword>
<organism evidence="16 17">
    <name type="scientific">Yinghuangia soli</name>
    <dbReference type="NCBI Taxonomy" id="2908204"/>
    <lineage>
        <taxon>Bacteria</taxon>
        <taxon>Bacillati</taxon>
        <taxon>Actinomycetota</taxon>
        <taxon>Actinomycetes</taxon>
        <taxon>Kitasatosporales</taxon>
        <taxon>Streptomycetaceae</taxon>
        <taxon>Yinghuangia</taxon>
    </lineage>
</organism>
<evidence type="ECO:0000313" key="16">
    <source>
        <dbReference type="EMBL" id="MCF2528820.1"/>
    </source>
</evidence>
<dbReference type="InterPro" id="IPR014729">
    <property type="entry name" value="Rossmann-like_a/b/a_fold"/>
</dbReference>
<evidence type="ECO:0000259" key="15">
    <source>
        <dbReference type="Pfam" id="PF19303"/>
    </source>
</evidence>
<dbReference type="Gene3D" id="2.60.120.10">
    <property type="entry name" value="Jelly Rolls"/>
    <property type="match status" value="1"/>
</dbReference>
<dbReference type="InterPro" id="IPR011051">
    <property type="entry name" value="RmlC_Cupin_sf"/>
</dbReference>
<evidence type="ECO:0000256" key="1">
    <source>
        <dbReference type="ARBA" id="ARBA00004496"/>
    </source>
</evidence>
<dbReference type="InterPro" id="IPR001412">
    <property type="entry name" value="aa-tRNA-synth_I_CS"/>
</dbReference>
<dbReference type="InterPro" id="IPR014710">
    <property type="entry name" value="RmlC-like_jellyroll"/>
</dbReference>
<feature type="domain" description="Methionyl-tRNA synthetase anticodon-binding" evidence="15">
    <location>
        <begin position="525"/>
        <end position="654"/>
    </location>
</feature>
<dbReference type="RefSeq" id="WP_235052985.1">
    <property type="nucleotide sequence ID" value="NZ_JAKFHA010000008.1"/>
</dbReference>
<accession>A0AA41PZM3</accession>
<dbReference type="EMBL" id="JAKFHA010000008">
    <property type="protein sequence ID" value="MCF2528820.1"/>
    <property type="molecule type" value="Genomic_DNA"/>
</dbReference>
<dbReference type="PANTHER" id="PTHR45765">
    <property type="entry name" value="METHIONINE--TRNA LIGASE"/>
    <property type="match status" value="1"/>
</dbReference>
<feature type="compositionally biased region" description="Low complexity" evidence="12">
    <location>
        <begin position="661"/>
        <end position="677"/>
    </location>
</feature>
<dbReference type="InterPro" id="IPR013096">
    <property type="entry name" value="Cupin_2"/>
</dbReference>
<feature type="domain" description="Methionyl/Leucyl tRNA synthetase" evidence="14">
    <location>
        <begin position="128"/>
        <end position="506"/>
    </location>
</feature>
<protein>
    <recommendedName>
        <fullName evidence="9">Methionyl-tRNA synthetase</fullName>
    </recommendedName>
</protein>
<comment type="catalytic activity">
    <reaction evidence="10">
        <text>tRNA(Met) + L-methionine + ATP = L-methionyl-tRNA(Met) + AMP + diphosphate</text>
        <dbReference type="Rhea" id="RHEA:13481"/>
        <dbReference type="Rhea" id="RHEA-COMP:9667"/>
        <dbReference type="Rhea" id="RHEA-COMP:9698"/>
        <dbReference type="ChEBI" id="CHEBI:30616"/>
        <dbReference type="ChEBI" id="CHEBI:33019"/>
        <dbReference type="ChEBI" id="CHEBI:57844"/>
        <dbReference type="ChEBI" id="CHEBI:78442"/>
        <dbReference type="ChEBI" id="CHEBI:78530"/>
        <dbReference type="ChEBI" id="CHEBI:456215"/>
        <dbReference type="EC" id="6.1.1.10"/>
    </reaction>
</comment>
<sequence length="683" mass="74441">MIYDRYDAEALHAAFGIRMSSIDGLGVGAGWGRVAPGGASTSHQHDETEFFVIVEGTGEFVVDGRRHPAQPGTLALFEPFESHVLENTGETDLVFLTQYWRDSGRALASARNQKRTGFGGRPVFVFSTPPTPNGDLHLGHLSGPYLGADAYVRYQRMNGTDAWHLTGSDDYQSYVVAAAAKEGREPAETAAYYSAEILQTLALMDIPLDQYTVTDTAPGYRDGLRDFFSRVVASGWASVAEKDALFDAESGKYLYEVDVTGGCPGCSAPTGGNICEDCGEPNTVADLADPQSSGSSGEPRRAPLARWSLPLHVFRDDVAAHQRLGRVPARLRELADRLFARPELHIPLSHPSSWGVPPAEKDVDGQVIWVWPEMSYGFLHGIEALGARLGKEWQAGDPGHDWKIVHFFGYDNSFYHSVLYPVLYQLAHPDWTPDIDYHVNEFYLLEGAKFSTSRRHAIWGKEILTPESVDAVRYFLARNRPEDERTDFRRDAYDAVVRDTLIGTWQSWLNDLGARIAKQYDGKAPDSGNWTPEHSGFLARLGTRLDAVTASLGSEGFSLNQAAAELDGIVRDTVRFARREARTAQSAAWPDETRTAVALELTAARLLAAAAVPVMPRFAGRLAAALGLPEATVWPEAVEPVPPGTEIRLADAVFFTPAALSAPASDPAPASQSAPPSAEEDAG</sequence>
<dbReference type="Gene3D" id="2.20.28.20">
    <property type="entry name" value="Methionyl-tRNA synthetase, Zn-domain"/>
    <property type="match status" value="1"/>
</dbReference>
<evidence type="ECO:0000256" key="2">
    <source>
        <dbReference type="ARBA" id="ARBA00008258"/>
    </source>
</evidence>
<dbReference type="AlphaFoldDB" id="A0AA41PZM3"/>
<evidence type="ECO:0000256" key="11">
    <source>
        <dbReference type="RuleBase" id="RU363039"/>
    </source>
</evidence>
<dbReference type="Gene3D" id="3.40.50.620">
    <property type="entry name" value="HUPs"/>
    <property type="match status" value="1"/>
</dbReference>
<evidence type="ECO:0000313" key="17">
    <source>
        <dbReference type="Proteomes" id="UP001165378"/>
    </source>
</evidence>
<dbReference type="PROSITE" id="PS00178">
    <property type="entry name" value="AA_TRNA_LIGASE_I"/>
    <property type="match status" value="1"/>
</dbReference>
<evidence type="ECO:0000256" key="10">
    <source>
        <dbReference type="ARBA" id="ARBA00047364"/>
    </source>
</evidence>
<feature type="region of interest" description="Disordered" evidence="12">
    <location>
        <begin position="661"/>
        <end position="683"/>
    </location>
</feature>
<dbReference type="GO" id="GO:0005524">
    <property type="term" value="F:ATP binding"/>
    <property type="evidence" value="ECO:0007669"/>
    <property type="project" value="UniProtKB-KW"/>
</dbReference>
<dbReference type="Pfam" id="PF09334">
    <property type="entry name" value="tRNA-synt_1g"/>
    <property type="match status" value="1"/>
</dbReference>
<comment type="similarity">
    <text evidence="2">Belongs to the class-I aminoacyl-tRNA synthetase family. MetG type 1 subfamily.</text>
</comment>
<keyword evidence="17" id="KW-1185">Reference proteome</keyword>
<dbReference type="InterPro" id="IPR015413">
    <property type="entry name" value="Methionyl/Leucyl_tRNA_Synth"/>
</dbReference>
<evidence type="ECO:0000256" key="6">
    <source>
        <dbReference type="ARBA" id="ARBA00022840"/>
    </source>
</evidence>
<evidence type="ECO:0000256" key="8">
    <source>
        <dbReference type="ARBA" id="ARBA00023146"/>
    </source>
</evidence>
<dbReference type="SUPFAM" id="SSF47323">
    <property type="entry name" value="Anticodon-binding domain of a subclass of class I aminoacyl-tRNA synthetases"/>
    <property type="match status" value="1"/>
</dbReference>
<dbReference type="SUPFAM" id="SSF52374">
    <property type="entry name" value="Nucleotidylyl transferase"/>
    <property type="match status" value="1"/>
</dbReference>
<dbReference type="InterPro" id="IPR009080">
    <property type="entry name" value="tRNAsynth_Ia_anticodon-bd"/>
</dbReference>
<comment type="caution">
    <text evidence="16">The sequence shown here is derived from an EMBL/GenBank/DDBJ whole genome shotgun (WGS) entry which is preliminary data.</text>
</comment>
<dbReference type="SUPFAM" id="SSF51182">
    <property type="entry name" value="RmlC-like cupins"/>
    <property type="match status" value="1"/>
</dbReference>
<keyword evidence="3" id="KW-0963">Cytoplasm</keyword>
<keyword evidence="8 11" id="KW-0030">Aminoacyl-tRNA synthetase</keyword>